<feature type="non-terminal residue" evidence="1">
    <location>
        <position position="1"/>
    </location>
</feature>
<dbReference type="Gene3D" id="3.30.420.10">
    <property type="entry name" value="Ribonuclease H-like superfamily/Ribonuclease H"/>
    <property type="match status" value="1"/>
</dbReference>
<evidence type="ECO:0000313" key="2">
    <source>
        <dbReference type="Proteomes" id="UP001195769"/>
    </source>
</evidence>
<organism evidence="1 2">
    <name type="scientific">Suillus fuscotomentosus</name>
    <dbReference type="NCBI Taxonomy" id="1912939"/>
    <lineage>
        <taxon>Eukaryota</taxon>
        <taxon>Fungi</taxon>
        <taxon>Dikarya</taxon>
        <taxon>Basidiomycota</taxon>
        <taxon>Agaricomycotina</taxon>
        <taxon>Agaricomycetes</taxon>
        <taxon>Agaricomycetidae</taxon>
        <taxon>Boletales</taxon>
        <taxon>Suillineae</taxon>
        <taxon>Suillaceae</taxon>
        <taxon>Suillus</taxon>
    </lineage>
</organism>
<sequence>ILPAISLDGVLHLDIQDRPYTAATFNEFIEGLFDNMNPFPQKNSVIMMDNASIHKLAYLEEMIQQR</sequence>
<dbReference type="RefSeq" id="XP_041231098.1">
    <property type="nucleotide sequence ID" value="XM_041374491.1"/>
</dbReference>
<proteinExistence type="predicted"/>
<protein>
    <recommendedName>
        <fullName evidence="3">Tc1-like transposase DDE domain-containing protein</fullName>
    </recommendedName>
</protein>
<dbReference type="GeneID" id="64668789"/>
<reference evidence="1" key="1">
    <citation type="journal article" date="2020" name="New Phytol.">
        <title>Comparative genomics reveals dynamic genome evolution in host specialist ectomycorrhizal fungi.</title>
        <authorList>
            <person name="Lofgren L.A."/>
            <person name="Nguyen N.H."/>
            <person name="Vilgalys R."/>
            <person name="Ruytinx J."/>
            <person name="Liao H.L."/>
            <person name="Branco S."/>
            <person name="Kuo A."/>
            <person name="LaButti K."/>
            <person name="Lipzen A."/>
            <person name="Andreopoulos W."/>
            <person name="Pangilinan J."/>
            <person name="Riley R."/>
            <person name="Hundley H."/>
            <person name="Na H."/>
            <person name="Barry K."/>
            <person name="Grigoriev I.V."/>
            <person name="Stajich J.E."/>
            <person name="Kennedy P.G."/>
        </authorList>
    </citation>
    <scope>NUCLEOTIDE SEQUENCE</scope>
    <source>
        <strain evidence="1">FC203</strain>
    </source>
</reference>
<dbReference type="EMBL" id="JABBWK010000007">
    <property type="protein sequence ID" value="KAG1905523.1"/>
    <property type="molecule type" value="Genomic_DNA"/>
</dbReference>
<keyword evidence="2" id="KW-1185">Reference proteome</keyword>
<dbReference type="GO" id="GO:0003676">
    <property type="term" value="F:nucleic acid binding"/>
    <property type="evidence" value="ECO:0007669"/>
    <property type="project" value="InterPro"/>
</dbReference>
<dbReference type="Proteomes" id="UP001195769">
    <property type="component" value="Unassembled WGS sequence"/>
</dbReference>
<accession>A0AAD4EIB7</accession>
<name>A0AAD4EIB7_9AGAM</name>
<gene>
    <name evidence="1" type="ORF">F5891DRAFT_943561</name>
</gene>
<evidence type="ECO:0000313" key="1">
    <source>
        <dbReference type="EMBL" id="KAG1905523.1"/>
    </source>
</evidence>
<comment type="caution">
    <text evidence="1">The sequence shown here is derived from an EMBL/GenBank/DDBJ whole genome shotgun (WGS) entry which is preliminary data.</text>
</comment>
<evidence type="ECO:0008006" key="3">
    <source>
        <dbReference type="Google" id="ProtNLM"/>
    </source>
</evidence>
<dbReference type="InterPro" id="IPR036397">
    <property type="entry name" value="RNaseH_sf"/>
</dbReference>
<dbReference type="AlphaFoldDB" id="A0AAD4EIB7"/>